<dbReference type="Proteomes" id="UP000295197">
    <property type="component" value="Unassembled WGS sequence"/>
</dbReference>
<keyword evidence="1" id="KW-0472">Membrane</keyword>
<keyword evidence="1" id="KW-1133">Transmembrane helix</keyword>
<evidence type="ECO:0000313" key="2">
    <source>
        <dbReference type="EMBL" id="TCV08268.1"/>
    </source>
</evidence>
<protein>
    <recommendedName>
        <fullName evidence="4">Glycine zipper family protein</fullName>
    </recommendedName>
</protein>
<proteinExistence type="predicted"/>
<feature type="transmembrane region" description="Helical" evidence="1">
    <location>
        <begin position="120"/>
        <end position="138"/>
    </location>
</feature>
<accession>A0A4R3VN68</accession>
<reference evidence="2 3" key="1">
    <citation type="submission" date="2019-03" db="EMBL/GenBank/DDBJ databases">
        <title>Genomic Encyclopedia of Type Strains, Phase IV (KMG-IV): sequencing the most valuable type-strain genomes for metagenomic binning, comparative biology and taxonomic classification.</title>
        <authorList>
            <person name="Goeker M."/>
        </authorList>
    </citation>
    <scope>NUCLEOTIDE SEQUENCE [LARGE SCALE GENOMIC DNA]</scope>
    <source>
        <strain evidence="2 3">DSM 22362</strain>
    </source>
</reference>
<feature type="transmembrane region" description="Helical" evidence="1">
    <location>
        <begin position="94"/>
        <end position="114"/>
    </location>
</feature>
<name>A0A4R3VN68_9SPHI</name>
<evidence type="ECO:0000313" key="3">
    <source>
        <dbReference type="Proteomes" id="UP000295197"/>
    </source>
</evidence>
<evidence type="ECO:0008006" key="4">
    <source>
        <dbReference type="Google" id="ProtNLM"/>
    </source>
</evidence>
<comment type="caution">
    <text evidence="2">The sequence shown here is derived from an EMBL/GenBank/DDBJ whole genome shotgun (WGS) entry which is preliminary data.</text>
</comment>
<keyword evidence="3" id="KW-1185">Reference proteome</keyword>
<keyword evidence="1" id="KW-0812">Transmembrane</keyword>
<dbReference type="AlphaFoldDB" id="A0A4R3VN68"/>
<evidence type="ECO:0000256" key="1">
    <source>
        <dbReference type="SAM" id="Phobius"/>
    </source>
</evidence>
<dbReference type="OrthoDB" id="769130at2"/>
<dbReference type="RefSeq" id="WP_132778625.1">
    <property type="nucleotide sequence ID" value="NZ_SMBZ01000045.1"/>
</dbReference>
<organism evidence="2 3">
    <name type="scientific">Sphingobacterium alimentarium</name>
    <dbReference type="NCBI Taxonomy" id="797292"/>
    <lineage>
        <taxon>Bacteria</taxon>
        <taxon>Pseudomonadati</taxon>
        <taxon>Bacteroidota</taxon>
        <taxon>Sphingobacteriia</taxon>
        <taxon>Sphingobacteriales</taxon>
        <taxon>Sphingobacteriaceae</taxon>
        <taxon>Sphingobacterium</taxon>
    </lineage>
</organism>
<dbReference type="EMBL" id="SMBZ01000045">
    <property type="protein sequence ID" value="TCV08268.1"/>
    <property type="molecule type" value="Genomic_DNA"/>
</dbReference>
<sequence>MNLTTLNPREMEYMPNDKLAVAYQRLQNLLAIANTKALSEESRQEINAKIHELNTSTKINGAFLSLVELTQSEIIEIIEKDSKVVPAGHYTKRWTAIGMTAIGIPIGLVIGLLIDNIALLAVGIPIGFGIGIFIGKLMDNKAAEEGRQYSL</sequence>
<gene>
    <name evidence="2" type="ORF">EDC17_10455</name>
</gene>